<dbReference type="Gene3D" id="2.40.30.130">
    <property type="match status" value="1"/>
</dbReference>
<dbReference type="STRING" id="1120920.SAMN03080599_00622"/>
<dbReference type="PROSITE" id="PS50860">
    <property type="entry name" value="AA_TRNA_LIGASE_II_ALA"/>
    <property type="match status" value="1"/>
</dbReference>
<name>A0A1G5RT58_9FIRM</name>
<dbReference type="GO" id="GO:0005737">
    <property type="term" value="C:cytoplasm"/>
    <property type="evidence" value="ECO:0007669"/>
    <property type="project" value="UniProtKB-SubCell"/>
</dbReference>
<protein>
    <recommendedName>
        <fullName evidence="5">Alanine--tRNA ligase</fullName>
        <ecNumber evidence="4">6.1.1.7</ecNumber>
    </recommendedName>
    <alternativeName>
        <fullName evidence="15">Alanyl-tRNA synthetase</fullName>
    </alternativeName>
</protein>
<dbReference type="InterPro" id="IPR051335">
    <property type="entry name" value="Alanyl-tRNA_Editing_Enzymes"/>
</dbReference>
<dbReference type="GO" id="GO:0046872">
    <property type="term" value="F:metal ion binding"/>
    <property type="evidence" value="ECO:0007669"/>
    <property type="project" value="UniProtKB-KW"/>
</dbReference>
<dbReference type="Gene3D" id="3.30.980.10">
    <property type="entry name" value="Threonyl-trna Synthetase, Chain A, domain 2"/>
    <property type="match status" value="1"/>
</dbReference>
<dbReference type="EC" id="6.1.1.7" evidence="4"/>
<dbReference type="GO" id="GO:0005524">
    <property type="term" value="F:ATP binding"/>
    <property type="evidence" value="ECO:0007669"/>
    <property type="project" value="UniProtKB-KW"/>
</dbReference>
<evidence type="ECO:0000256" key="11">
    <source>
        <dbReference type="ARBA" id="ARBA00022840"/>
    </source>
</evidence>
<evidence type="ECO:0000256" key="15">
    <source>
        <dbReference type="ARBA" id="ARBA00032577"/>
    </source>
</evidence>
<evidence type="ECO:0000256" key="6">
    <source>
        <dbReference type="ARBA" id="ARBA00022555"/>
    </source>
</evidence>
<dbReference type="GO" id="GO:0002161">
    <property type="term" value="F:aminoacyl-tRNA deacylase activity"/>
    <property type="evidence" value="ECO:0007669"/>
    <property type="project" value="UniProtKB-ARBA"/>
</dbReference>
<evidence type="ECO:0000256" key="1">
    <source>
        <dbReference type="ARBA" id="ARBA00001947"/>
    </source>
</evidence>
<dbReference type="AlphaFoldDB" id="A0A1G5RT58"/>
<gene>
    <name evidence="18" type="ORF">SAMN03080599_00622</name>
</gene>
<dbReference type="InterPro" id="IPR003156">
    <property type="entry name" value="DHHA1_dom"/>
</dbReference>
<evidence type="ECO:0000313" key="19">
    <source>
        <dbReference type="Proteomes" id="UP000199208"/>
    </source>
</evidence>
<dbReference type="PANTHER" id="PTHR43462">
    <property type="entry name" value="ALANYL-TRNA EDITING PROTEIN"/>
    <property type="match status" value="1"/>
</dbReference>
<evidence type="ECO:0000256" key="14">
    <source>
        <dbReference type="ARBA" id="ARBA00023146"/>
    </source>
</evidence>
<evidence type="ECO:0000256" key="16">
    <source>
        <dbReference type="SAM" id="Coils"/>
    </source>
</evidence>
<dbReference type="EMBL" id="FMWL01000002">
    <property type="protein sequence ID" value="SCZ77177.1"/>
    <property type="molecule type" value="Genomic_DNA"/>
</dbReference>
<evidence type="ECO:0000256" key="3">
    <source>
        <dbReference type="ARBA" id="ARBA00008226"/>
    </source>
</evidence>
<dbReference type="Pfam" id="PF07973">
    <property type="entry name" value="tRNA_SAD"/>
    <property type="match status" value="1"/>
</dbReference>
<evidence type="ECO:0000259" key="17">
    <source>
        <dbReference type="PROSITE" id="PS50860"/>
    </source>
</evidence>
<dbReference type="FunFam" id="3.10.310.40:FF:000001">
    <property type="entry name" value="Alanine--tRNA ligase"/>
    <property type="match status" value="1"/>
</dbReference>
<keyword evidence="13" id="KW-0648">Protein biosynthesis</keyword>
<feature type="domain" description="Alanyl-transfer RNA synthetases family profile" evidence="17">
    <location>
        <begin position="1"/>
        <end position="235"/>
    </location>
</feature>
<evidence type="ECO:0000256" key="10">
    <source>
        <dbReference type="ARBA" id="ARBA00022833"/>
    </source>
</evidence>
<dbReference type="InterPro" id="IPR018163">
    <property type="entry name" value="Thr/Ala-tRNA-synth_IIc_edit"/>
</dbReference>
<keyword evidence="8" id="KW-0479">Metal-binding</keyword>
<evidence type="ECO:0000256" key="4">
    <source>
        <dbReference type="ARBA" id="ARBA00013168"/>
    </source>
</evidence>
<evidence type="ECO:0000256" key="5">
    <source>
        <dbReference type="ARBA" id="ARBA00017959"/>
    </source>
</evidence>
<keyword evidence="16" id="KW-0175">Coiled coil</keyword>
<dbReference type="GO" id="GO:0006419">
    <property type="term" value="P:alanyl-tRNA aminoacylation"/>
    <property type="evidence" value="ECO:0007669"/>
    <property type="project" value="InterPro"/>
</dbReference>
<keyword evidence="6" id="KW-0820">tRNA-binding</keyword>
<organism evidence="18 19">
    <name type="scientific">Acidaminobacter hydrogenoformans DSM 2784</name>
    <dbReference type="NCBI Taxonomy" id="1120920"/>
    <lineage>
        <taxon>Bacteria</taxon>
        <taxon>Bacillati</taxon>
        <taxon>Bacillota</taxon>
        <taxon>Clostridia</taxon>
        <taxon>Peptostreptococcales</taxon>
        <taxon>Acidaminobacteraceae</taxon>
        <taxon>Acidaminobacter</taxon>
    </lineage>
</organism>
<dbReference type="InterPro" id="IPR012947">
    <property type="entry name" value="tRNA_SAD"/>
</dbReference>
<keyword evidence="19" id="KW-1185">Reference proteome</keyword>
<dbReference type="Pfam" id="PF02272">
    <property type="entry name" value="DHHA1"/>
    <property type="match status" value="1"/>
</dbReference>
<accession>A0A1G5RT58</accession>
<dbReference type="SUPFAM" id="SSF50447">
    <property type="entry name" value="Translation proteins"/>
    <property type="match status" value="1"/>
</dbReference>
<keyword evidence="11" id="KW-0067">ATP-binding</keyword>
<sequence>MTRLIYLETPELLECEVQVLSCEPHPEGAVLSLDQTPFYPEGGGQPSDTGYIGSAAVTMVMTNGEKEVLHIVDRPVPLGTQVARVDRDRRLDHTQQHAAQHLLSACLLELCNAKTIGFHMSEAYTSIDLDQKIEKAMLERAVLMANEAVREALPIEALYPDEAALQALPLRKRPKVEDNIRVIKIGDLDYSPCGGTHPGSTAGIGCVIVTRSENYKAGTRIEFLAGERAIRDTLNKNADLTVLSQTLATPVSEIVAGVEKLLNSQARLEKELRLAKTALLDFEAQGLADALNKAERNQLIRILEAKEMGELRVLAASALKSVPSGVLILASKSSDGAQAQLLCARGEALGQLDIREVFKPAIAVLEGRGGGNATTAQGGGPKAEKLAEALAAAEEALQVLI</sequence>
<evidence type="ECO:0000256" key="12">
    <source>
        <dbReference type="ARBA" id="ARBA00022884"/>
    </source>
</evidence>
<feature type="coiled-coil region" evidence="16">
    <location>
        <begin position="258"/>
        <end position="285"/>
    </location>
</feature>
<dbReference type="OrthoDB" id="9812949at2"/>
<comment type="subcellular location">
    <subcellularLocation>
        <location evidence="2">Cytoplasm</location>
    </subcellularLocation>
</comment>
<dbReference type="Proteomes" id="UP000199208">
    <property type="component" value="Unassembled WGS sequence"/>
</dbReference>
<dbReference type="GO" id="GO:0004813">
    <property type="term" value="F:alanine-tRNA ligase activity"/>
    <property type="evidence" value="ECO:0007669"/>
    <property type="project" value="UniProtKB-EC"/>
</dbReference>
<reference evidence="18 19" key="1">
    <citation type="submission" date="2016-10" db="EMBL/GenBank/DDBJ databases">
        <authorList>
            <person name="de Groot N.N."/>
        </authorList>
    </citation>
    <scope>NUCLEOTIDE SEQUENCE [LARGE SCALE GENOMIC DNA]</scope>
    <source>
        <strain evidence="18 19">DSM 2784</strain>
    </source>
</reference>
<dbReference type="InterPro" id="IPR009000">
    <property type="entry name" value="Transl_B-barrel_sf"/>
</dbReference>
<dbReference type="PANTHER" id="PTHR43462:SF1">
    <property type="entry name" value="ALANYL-TRNA EDITING PROTEIN AARSD1"/>
    <property type="match status" value="1"/>
</dbReference>
<keyword evidence="7" id="KW-0436">Ligase</keyword>
<keyword evidence="9" id="KW-0547">Nucleotide-binding</keyword>
<proteinExistence type="inferred from homology"/>
<dbReference type="GO" id="GO:0000049">
    <property type="term" value="F:tRNA binding"/>
    <property type="evidence" value="ECO:0007669"/>
    <property type="project" value="UniProtKB-KW"/>
</dbReference>
<evidence type="ECO:0000313" key="18">
    <source>
        <dbReference type="EMBL" id="SCZ77177.1"/>
    </source>
</evidence>
<comment type="cofactor">
    <cofactor evidence="1">
        <name>Zn(2+)</name>
        <dbReference type="ChEBI" id="CHEBI:29105"/>
    </cofactor>
</comment>
<evidence type="ECO:0000256" key="13">
    <source>
        <dbReference type="ARBA" id="ARBA00022917"/>
    </source>
</evidence>
<dbReference type="InterPro" id="IPR018165">
    <property type="entry name" value="Ala-tRNA-synth_IIc_core"/>
</dbReference>
<keyword evidence="12" id="KW-0694">RNA-binding</keyword>
<evidence type="ECO:0000256" key="7">
    <source>
        <dbReference type="ARBA" id="ARBA00022598"/>
    </source>
</evidence>
<keyword evidence="14 18" id="KW-0030">Aminoacyl-tRNA synthetase</keyword>
<keyword evidence="10" id="KW-0862">Zinc</keyword>
<dbReference type="Gene3D" id="3.10.310.40">
    <property type="match status" value="1"/>
</dbReference>
<dbReference type="SUPFAM" id="SSF55186">
    <property type="entry name" value="ThrRS/AlaRS common domain"/>
    <property type="match status" value="1"/>
</dbReference>
<dbReference type="SMART" id="SM00863">
    <property type="entry name" value="tRNA_SAD"/>
    <property type="match status" value="1"/>
</dbReference>
<evidence type="ECO:0000256" key="8">
    <source>
        <dbReference type="ARBA" id="ARBA00022723"/>
    </source>
</evidence>
<evidence type="ECO:0000256" key="9">
    <source>
        <dbReference type="ARBA" id="ARBA00022741"/>
    </source>
</evidence>
<comment type="similarity">
    <text evidence="3">Belongs to the class-II aminoacyl-tRNA synthetase family.</text>
</comment>
<dbReference type="RefSeq" id="WP_092589415.1">
    <property type="nucleotide sequence ID" value="NZ_FMWL01000002.1"/>
</dbReference>
<evidence type="ECO:0000256" key="2">
    <source>
        <dbReference type="ARBA" id="ARBA00004496"/>
    </source>
</evidence>